<comment type="similarity">
    <text evidence="5 12">In the C-terminal section; belongs to the HTP reductase family.</text>
</comment>
<dbReference type="Proteomes" id="UP000618952">
    <property type="component" value="Unassembled WGS sequence"/>
</dbReference>
<comment type="caution">
    <text evidence="14">The sequence shown here is derived from an EMBL/GenBank/DDBJ whole genome shotgun (WGS) entry which is preliminary data.</text>
</comment>
<evidence type="ECO:0000256" key="5">
    <source>
        <dbReference type="ARBA" id="ARBA00007417"/>
    </source>
</evidence>
<dbReference type="GO" id="GO:0008835">
    <property type="term" value="F:diaminohydroxyphosphoribosylaminopyrimidine deaminase activity"/>
    <property type="evidence" value="ECO:0007669"/>
    <property type="project" value="UniProtKB-EC"/>
</dbReference>
<evidence type="ECO:0000313" key="15">
    <source>
        <dbReference type="Proteomes" id="UP000618952"/>
    </source>
</evidence>
<dbReference type="RefSeq" id="WP_187586413.1">
    <property type="nucleotide sequence ID" value="NZ_JACLHY010000018.1"/>
</dbReference>
<keyword evidence="12 14" id="KW-0378">Hydrolase</keyword>
<evidence type="ECO:0000256" key="11">
    <source>
        <dbReference type="ARBA" id="ARBA00023268"/>
    </source>
</evidence>
<comment type="pathway">
    <text evidence="2 12">Cofactor biosynthesis; riboflavin biosynthesis; 5-amino-6-(D-ribitylamino)uracil from GTP: step 2/4.</text>
</comment>
<dbReference type="EMBL" id="JACLHY010000018">
    <property type="protein sequence ID" value="MBC8769443.1"/>
    <property type="molecule type" value="Genomic_DNA"/>
</dbReference>
<sequence>MKIHEKYISRCIQLAKNGLGSTYPNPMVGSIIVHGDTIIGEGYTSPYGGPHAEVNAINSVKDKALLKEATLYVTLEPCSHYGKTPPCADLIIKHGIPKVIIGLMDPHEKVAGKGIEKLRAAGCQVRVGVLEKECREHHRRFLTYHTKMRPYIILKWAETADGYIAPAQEKRSSNLEPFWITNPHSQQLVHQWRSQEQAILVGTNTVLADNPKLNVRHWKGKDPIRIVLDRKLKISGKYHVMDGSVTTIILSDPGPKKPKDGIIYEEIDFEKKLASQICAILYKHQILSVIIEGGAKTLQSFIDAEHWDEARIFKGKNVFGKGLIAPEIHGITISEKQIETDTLTLLKHDQEHYIRFWGYIYQPGQTGSF</sequence>
<keyword evidence="6 12" id="KW-0686">Riboflavin biosynthesis</keyword>
<dbReference type="PROSITE" id="PS00903">
    <property type="entry name" value="CYT_DCMP_DEAMINASES_1"/>
    <property type="match status" value="1"/>
</dbReference>
<comment type="cofactor">
    <cofactor evidence="12">
        <name>Zn(2+)</name>
        <dbReference type="ChEBI" id="CHEBI:29105"/>
    </cofactor>
    <text evidence="12">Binds 1 zinc ion.</text>
</comment>
<dbReference type="InterPro" id="IPR004794">
    <property type="entry name" value="Eubact_RibD"/>
</dbReference>
<dbReference type="PROSITE" id="PS51747">
    <property type="entry name" value="CYT_DCMP_DEAMINASES_2"/>
    <property type="match status" value="1"/>
</dbReference>
<evidence type="ECO:0000256" key="4">
    <source>
        <dbReference type="ARBA" id="ARBA00005259"/>
    </source>
</evidence>
<evidence type="ECO:0000256" key="9">
    <source>
        <dbReference type="ARBA" id="ARBA00022857"/>
    </source>
</evidence>
<evidence type="ECO:0000259" key="13">
    <source>
        <dbReference type="PROSITE" id="PS51747"/>
    </source>
</evidence>
<dbReference type="InterPro" id="IPR050765">
    <property type="entry name" value="Riboflavin_Biosynth_HTPR"/>
</dbReference>
<evidence type="ECO:0000256" key="1">
    <source>
        <dbReference type="ARBA" id="ARBA00002151"/>
    </source>
</evidence>
<dbReference type="PIRSF" id="PIRSF006769">
    <property type="entry name" value="RibD"/>
    <property type="match status" value="1"/>
</dbReference>
<evidence type="ECO:0000256" key="2">
    <source>
        <dbReference type="ARBA" id="ARBA00004882"/>
    </source>
</evidence>
<comment type="similarity">
    <text evidence="4 12">In the N-terminal section; belongs to the cytidine and deoxycytidylate deaminase family.</text>
</comment>
<dbReference type="PANTHER" id="PTHR38011">
    <property type="entry name" value="DIHYDROFOLATE REDUCTASE FAMILY PROTEIN (AFU_ORTHOLOGUE AFUA_8G06820)"/>
    <property type="match status" value="1"/>
</dbReference>
<keyword evidence="9 12" id="KW-0521">NADP</keyword>
<keyword evidence="10 12" id="KW-0560">Oxidoreductase</keyword>
<dbReference type="Pfam" id="PF00383">
    <property type="entry name" value="dCMP_cyt_deam_1"/>
    <property type="match status" value="1"/>
</dbReference>
<dbReference type="SUPFAM" id="SSF53927">
    <property type="entry name" value="Cytidine deaminase-like"/>
    <property type="match status" value="1"/>
</dbReference>
<keyword evidence="11" id="KW-0511">Multifunctional enzyme</keyword>
<keyword evidence="7 12" id="KW-0479">Metal-binding</keyword>
<feature type="domain" description="CMP/dCMP-type deaminase" evidence="13">
    <location>
        <begin position="2"/>
        <end position="126"/>
    </location>
</feature>
<dbReference type="EC" id="1.1.1.193" evidence="12"/>
<evidence type="ECO:0000256" key="7">
    <source>
        <dbReference type="ARBA" id="ARBA00022723"/>
    </source>
</evidence>
<dbReference type="SUPFAM" id="SSF53597">
    <property type="entry name" value="Dihydrofolate reductase-like"/>
    <property type="match status" value="1"/>
</dbReference>
<name>A0ABR7QQH2_9FLAO</name>
<dbReference type="Gene3D" id="3.40.140.10">
    <property type="entry name" value="Cytidine Deaminase, domain 2"/>
    <property type="match status" value="1"/>
</dbReference>
<dbReference type="EC" id="3.5.4.26" evidence="12"/>
<proteinExistence type="inferred from homology"/>
<protein>
    <recommendedName>
        <fullName evidence="12">Riboflavin biosynthesis protein RibD</fullName>
    </recommendedName>
    <domain>
        <recommendedName>
            <fullName evidence="12">Diaminohydroxyphosphoribosylaminopyrimidine deaminase</fullName>
            <shortName evidence="12">DRAP deaminase</shortName>
            <ecNumber evidence="12">3.5.4.26</ecNumber>
        </recommendedName>
        <alternativeName>
            <fullName evidence="12">Riboflavin-specific deaminase</fullName>
        </alternativeName>
    </domain>
    <domain>
        <recommendedName>
            <fullName evidence="12">5-amino-6-(5-phosphoribosylamino)uracil reductase</fullName>
            <ecNumber evidence="12">1.1.1.193</ecNumber>
        </recommendedName>
        <alternativeName>
            <fullName evidence="12">HTP reductase</fullName>
        </alternativeName>
    </domain>
</protein>
<dbReference type="InterPro" id="IPR016192">
    <property type="entry name" value="APOBEC/CMP_deaminase_Zn-bd"/>
</dbReference>
<evidence type="ECO:0000256" key="6">
    <source>
        <dbReference type="ARBA" id="ARBA00022619"/>
    </source>
</evidence>
<dbReference type="Gene3D" id="3.40.430.10">
    <property type="entry name" value="Dihydrofolate Reductase, subunit A"/>
    <property type="match status" value="1"/>
</dbReference>
<dbReference type="InterPro" id="IPR002734">
    <property type="entry name" value="RibDG_C"/>
</dbReference>
<dbReference type="GO" id="GO:0008703">
    <property type="term" value="F:5-amino-6-(5-phosphoribosylamino)uracil reductase activity"/>
    <property type="evidence" value="ECO:0007669"/>
    <property type="project" value="UniProtKB-EC"/>
</dbReference>
<evidence type="ECO:0000256" key="8">
    <source>
        <dbReference type="ARBA" id="ARBA00022833"/>
    </source>
</evidence>
<dbReference type="InterPro" id="IPR002125">
    <property type="entry name" value="CMP_dCMP_dom"/>
</dbReference>
<comment type="catalytic activity">
    <reaction evidence="12">
        <text>5-amino-6-(5-phospho-D-ribitylamino)uracil + NADP(+) = 5-amino-6-(5-phospho-D-ribosylamino)uracil + NADPH + H(+)</text>
        <dbReference type="Rhea" id="RHEA:17845"/>
        <dbReference type="ChEBI" id="CHEBI:15378"/>
        <dbReference type="ChEBI" id="CHEBI:57783"/>
        <dbReference type="ChEBI" id="CHEBI:58349"/>
        <dbReference type="ChEBI" id="CHEBI:58421"/>
        <dbReference type="ChEBI" id="CHEBI:58453"/>
        <dbReference type="EC" id="1.1.1.193"/>
    </reaction>
</comment>
<organism evidence="14 15">
    <name type="scientific">Arenibacter arenosicollis</name>
    <dbReference type="NCBI Taxonomy" id="2762274"/>
    <lineage>
        <taxon>Bacteria</taxon>
        <taxon>Pseudomonadati</taxon>
        <taxon>Bacteroidota</taxon>
        <taxon>Flavobacteriia</taxon>
        <taxon>Flavobacteriales</taxon>
        <taxon>Flavobacteriaceae</taxon>
        <taxon>Arenibacter</taxon>
    </lineage>
</organism>
<comment type="catalytic activity">
    <reaction evidence="12">
        <text>2,5-diamino-6-hydroxy-4-(5-phosphoribosylamino)-pyrimidine + H2O + H(+) = 5-amino-6-(5-phospho-D-ribosylamino)uracil + NH4(+)</text>
        <dbReference type="Rhea" id="RHEA:21868"/>
        <dbReference type="ChEBI" id="CHEBI:15377"/>
        <dbReference type="ChEBI" id="CHEBI:15378"/>
        <dbReference type="ChEBI" id="CHEBI:28938"/>
        <dbReference type="ChEBI" id="CHEBI:58453"/>
        <dbReference type="ChEBI" id="CHEBI:58614"/>
        <dbReference type="EC" id="3.5.4.26"/>
    </reaction>
</comment>
<dbReference type="PANTHER" id="PTHR38011:SF7">
    <property type="entry name" value="2,5-DIAMINO-6-RIBOSYLAMINO-4(3H)-PYRIMIDINONE 5'-PHOSPHATE REDUCTASE"/>
    <property type="match status" value="1"/>
</dbReference>
<evidence type="ECO:0000313" key="14">
    <source>
        <dbReference type="EMBL" id="MBC8769443.1"/>
    </source>
</evidence>
<accession>A0ABR7QQH2</accession>
<comment type="function">
    <text evidence="1 12">Converts 2,5-diamino-6-(ribosylamino)-4(3h)-pyrimidinone 5'-phosphate into 5-amino-6-(ribosylamino)-2,4(1h,3h)-pyrimidinedione 5'-phosphate.</text>
</comment>
<keyword evidence="8 12" id="KW-0862">Zinc</keyword>
<reference evidence="14 15" key="1">
    <citation type="submission" date="2020-08" db="EMBL/GenBank/DDBJ databases">
        <title>Arenibacter gaetbuli sp. nov., isolated from a sand dune.</title>
        <authorList>
            <person name="Park S."/>
            <person name="Yoon J.-H."/>
        </authorList>
    </citation>
    <scope>NUCLEOTIDE SEQUENCE [LARGE SCALE GENOMIC DNA]</scope>
    <source>
        <strain evidence="14 15">BSSL-BM3</strain>
    </source>
</reference>
<evidence type="ECO:0000256" key="12">
    <source>
        <dbReference type="PIRNR" id="PIRNR006769"/>
    </source>
</evidence>
<dbReference type="NCBIfam" id="TIGR00326">
    <property type="entry name" value="eubact_ribD"/>
    <property type="match status" value="1"/>
</dbReference>
<dbReference type="InterPro" id="IPR016193">
    <property type="entry name" value="Cytidine_deaminase-like"/>
</dbReference>
<dbReference type="Pfam" id="PF01872">
    <property type="entry name" value="RibD_C"/>
    <property type="match status" value="1"/>
</dbReference>
<comment type="pathway">
    <text evidence="3 12">Cofactor biosynthesis; riboflavin biosynthesis; 5-amino-6-(D-ribitylamino)uracil from GTP: step 3/4.</text>
</comment>
<gene>
    <name evidence="14" type="primary">ribD</name>
    <name evidence="14" type="ORF">H4O18_15705</name>
</gene>
<dbReference type="CDD" id="cd01284">
    <property type="entry name" value="Riboflavin_deaminase-reductase"/>
    <property type="match status" value="1"/>
</dbReference>
<evidence type="ECO:0000256" key="10">
    <source>
        <dbReference type="ARBA" id="ARBA00023002"/>
    </source>
</evidence>
<keyword evidence="15" id="KW-1185">Reference proteome</keyword>
<dbReference type="InterPro" id="IPR024072">
    <property type="entry name" value="DHFR-like_dom_sf"/>
</dbReference>
<evidence type="ECO:0000256" key="3">
    <source>
        <dbReference type="ARBA" id="ARBA00004910"/>
    </source>
</evidence>